<evidence type="ECO:0000313" key="2">
    <source>
        <dbReference type="Proteomes" id="UP000075420"/>
    </source>
</evidence>
<name>A0A150PAZ8_SORCE</name>
<dbReference type="Proteomes" id="UP000075420">
    <property type="component" value="Unassembled WGS sequence"/>
</dbReference>
<accession>A0A150PAZ8</accession>
<sequence length="156" mass="17413">MTIHDNTRIRLAIIQNKYGKRLAQRAGGADQPGRRERFNDDFRRILADVVVPAFKSIGDELAASGHAYRIEHDAGEQTPSVEFHVLLRGVPADVSNLIRLFSRADAEGDGEVIAEVNVGQTLTELTRFRVLSRITQEVTEQMCVDAIEHIFACNAR</sequence>
<protein>
    <submittedName>
        <fullName evidence="1">Uncharacterized protein</fullName>
    </submittedName>
</protein>
<evidence type="ECO:0000313" key="1">
    <source>
        <dbReference type="EMBL" id="KYF52853.1"/>
    </source>
</evidence>
<dbReference type="AlphaFoldDB" id="A0A150PAZ8"/>
<dbReference type="EMBL" id="JELY01002352">
    <property type="protein sequence ID" value="KYF52853.1"/>
    <property type="molecule type" value="Genomic_DNA"/>
</dbReference>
<comment type="caution">
    <text evidence="1">The sequence shown here is derived from an EMBL/GenBank/DDBJ whole genome shotgun (WGS) entry which is preliminary data.</text>
</comment>
<proteinExistence type="predicted"/>
<organism evidence="1 2">
    <name type="scientific">Sorangium cellulosum</name>
    <name type="common">Polyangium cellulosum</name>
    <dbReference type="NCBI Taxonomy" id="56"/>
    <lineage>
        <taxon>Bacteria</taxon>
        <taxon>Pseudomonadati</taxon>
        <taxon>Myxococcota</taxon>
        <taxon>Polyangia</taxon>
        <taxon>Polyangiales</taxon>
        <taxon>Polyangiaceae</taxon>
        <taxon>Sorangium</taxon>
    </lineage>
</organism>
<gene>
    <name evidence="1" type="ORF">BE08_10950</name>
</gene>
<reference evidence="1 2" key="1">
    <citation type="submission" date="2014-02" db="EMBL/GenBank/DDBJ databases">
        <title>The small core and large imbalanced accessory genome model reveals a collaborative survival strategy of Sorangium cellulosum strains in nature.</title>
        <authorList>
            <person name="Han K."/>
            <person name="Peng R."/>
            <person name="Blom J."/>
            <person name="Li Y.-Z."/>
        </authorList>
    </citation>
    <scope>NUCLEOTIDE SEQUENCE [LARGE SCALE GENOMIC DNA]</scope>
    <source>
        <strain evidence="1 2">So0157-25</strain>
    </source>
</reference>